<feature type="region of interest" description="Disordered" evidence="1">
    <location>
        <begin position="105"/>
        <end position="128"/>
    </location>
</feature>
<reference evidence="4" key="1">
    <citation type="submission" date="2017-02" db="UniProtKB">
        <authorList>
            <consortium name="WormBaseParasite"/>
        </authorList>
    </citation>
    <scope>IDENTIFICATION</scope>
</reference>
<dbReference type="EMBL" id="UYRS01000168">
    <property type="protein sequence ID" value="VDK22206.1"/>
    <property type="molecule type" value="Genomic_DNA"/>
</dbReference>
<accession>A0A0R3VUF3</accession>
<proteinExistence type="predicted"/>
<dbReference type="WBParaSite" id="TASK_0000094701-mRNA-1">
    <property type="protein sequence ID" value="TASK_0000094701-mRNA-1"/>
    <property type="gene ID" value="TASK_0000094701"/>
</dbReference>
<evidence type="ECO:0000256" key="1">
    <source>
        <dbReference type="SAM" id="MobiDB-lite"/>
    </source>
</evidence>
<protein>
    <submittedName>
        <fullName evidence="4">Ankyrin repeat protein</fullName>
    </submittedName>
</protein>
<gene>
    <name evidence="2" type="ORF">TASK_LOCUS948</name>
</gene>
<name>A0A0R3VUF3_TAEAS</name>
<evidence type="ECO:0000313" key="4">
    <source>
        <dbReference type="WBParaSite" id="TASK_0000094701-mRNA-1"/>
    </source>
</evidence>
<evidence type="ECO:0000313" key="2">
    <source>
        <dbReference type="EMBL" id="VDK22206.1"/>
    </source>
</evidence>
<dbReference type="Proteomes" id="UP000282613">
    <property type="component" value="Unassembled WGS sequence"/>
</dbReference>
<keyword evidence="3" id="KW-1185">Reference proteome</keyword>
<dbReference type="AlphaFoldDB" id="A0A0R3VUF3"/>
<evidence type="ECO:0000313" key="3">
    <source>
        <dbReference type="Proteomes" id="UP000282613"/>
    </source>
</evidence>
<sequence>MVLLENSKRISWTQLATTLTLLLSRILIKNLDDYDYCNCCQVSVSRLLISYILKDKVGAPAVPCWYTLLSSTEPTFLEFAVHGMHPTRLDCRRAKLWDSAKWLDGDSPRSRSDASEPSRSDEKTISEQARVIGDGVSGDFYDDPTTNVFNRIEEAKAMGVS</sequence>
<organism evidence="4">
    <name type="scientific">Taenia asiatica</name>
    <name type="common">Asian tapeworm</name>
    <dbReference type="NCBI Taxonomy" id="60517"/>
    <lineage>
        <taxon>Eukaryota</taxon>
        <taxon>Metazoa</taxon>
        <taxon>Spiralia</taxon>
        <taxon>Lophotrochozoa</taxon>
        <taxon>Platyhelminthes</taxon>
        <taxon>Cestoda</taxon>
        <taxon>Eucestoda</taxon>
        <taxon>Cyclophyllidea</taxon>
        <taxon>Taeniidae</taxon>
        <taxon>Taenia</taxon>
    </lineage>
</organism>
<feature type="compositionally biased region" description="Basic and acidic residues" evidence="1">
    <location>
        <begin position="105"/>
        <end position="125"/>
    </location>
</feature>
<reference evidence="2 3" key="2">
    <citation type="submission" date="2018-11" db="EMBL/GenBank/DDBJ databases">
        <authorList>
            <consortium name="Pathogen Informatics"/>
        </authorList>
    </citation>
    <scope>NUCLEOTIDE SEQUENCE [LARGE SCALE GENOMIC DNA]</scope>
</reference>